<dbReference type="InterPro" id="IPR018640">
    <property type="entry name" value="DUF2063"/>
</dbReference>
<gene>
    <name evidence="2" type="ORF">HHL01_05190</name>
</gene>
<proteinExistence type="predicted"/>
<evidence type="ECO:0000259" key="1">
    <source>
        <dbReference type="Pfam" id="PF09836"/>
    </source>
</evidence>
<evidence type="ECO:0000313" key="3">
    <source>
        <dbReference type="Proteomes" id="UP000519126"/>
    </source>
</evidence>
<name>A0A7X9U4M7_9GAMM</name>
<dbReference type="EMBL" id="JABBCX010000002">
    <property type="protein sequence ID" value="NMF47572.1"/>
    <property type="molecule type" value="Genomic_DNA"/>
</dbReference>
<dbReference type="RefSeq" id="WP_170071282.1">
    <property type="nucleotide sequence ID" value="NZ_JABBCX010000002.1"/>
</dbReference>
<reference evidence="2 3" key="1">
    <citation type="submission" date="2020-04" db="EMBL/GenBank/DDBJ databases">
        <title>Genome Sequencing and Assembley of Pseudoalteromonas artica.</title>
        <authorList>
            <person name="Akerly B."/>
            <person name="Cook G."/>
        </authorList>
    </citation>
    <scope>NUCLEOTIDE SEQUENCE [LARGE SCALE GENOMIC DNA]</scope>
    <source>
        <strain evidence="2 3">NEC-BIFX-0059</strain>
    </source>
</reference>
<sequence length="275" mass="30774">MSTNQYIDAFTRYLRTGDPSEMEHFCENPSHIKRLAVYRNGFYKGCVDALIANFPMCEKKVGSENFRKMARLYVDRFPPEQGTLVGYGLSFPGFVTDLIKDGEIENKHILEVTENQQSASNLYMNLVDIAHLDYAWLMSLMSADSTETLTIEYVTQLMEQGTELTELNVKVNSSVLLLSVSEGAFLEWISLKTNNNDGVVTKSSAEDFIMLWRLQGAVQARSLSIAEVALMQALQGTGRSLGEAFDAAITVDENFEVSDAFTACLQNELLEIQIN</sequence>
<accession>A0A7X9U4M7</accession>
<feature type="domain" description="Putative DNA-binding" evidence="1">
    <location>
        <begin position="7"/>
        <end position="95"/>
    </location>
</feature>
<dbReference type="Proteomes" id="UP000519126">
    <property type="component" value="Unassembled WGS sequence"/>
</dbReference>
<protein>
    <submittedName>
        <fullName evidence="2">DUF2063 domain-containing protein</fullName>
    </submittedName>
</protein>
<comment type="caution">
    <text evidence="2">The sequence shown here is derived from an EMBL/GenBank/DDBJ whole genome shotgun (WGS) entry which is preliminary data.</text>
</comment>
<dbReference type="Pfam" id="PF09836">
    <property type="entry name" value="DUF2063"/>
    <property type="match status" value="1"/>
</dbReference>
<organism evidence="2 3">
    <name type="scientific">Pseudoalteromonas arctica</name>
    <dbReference type="NCBI Taxonomy" id="394751"/>
    <lineage>
        <taxon>Bacteria</taxon>
        <taxon>Pseudomonadati</taxon>
        <taxon>Pseudomonadota</taxon>
        <taxon>Gammaproteobacteria</taxon>
        <taxon>Alteromonadales</taxon>
        <taxon>Pseudoalteromonadaceae</taxon>
        <taxon>Pseudoalteromonas</taxon>
    </lineage>
</organism>
<evidence type="ECO:0000313" key="2">
    <source>
        <dbReference type="EMBL" id="NMF47572.1"/>
    </source>
</evidence>
<dbReference type="AlphaFoldDB" id="A0A7X9U4M7"/>